<keyword evidence="3 8" id="KW-1133">Transmembrane helix</keyword>
<dbReference type="PANTHER" id="PTHR32089">
    <property type="entry name" value="METHYL-ACCEPTING CHEMOTAXIS PROTEIN MCPB"/>
    <property type="match status" value="1"/>
</dbReference>
<dbReference type="SUPFAM" id="SSF58104">
    <property type="entry name" value="Methyl-accepting chemotaxis protein (MCP) signaling domain"/>
    <property type="match status" value="1"/>
</dbReference>
<dbReference type="PRINTS" id="PR00260">
    <property type="entry name" value="CHEMTRNSDUCR"/>
</dbReference>
<reference evidence="12" key="1">
    <citation type="journal article" date="2019" name="Int. J. Syst. Evol. Microbiol.">
        <title>The Global Catalogue of Microorganisms (GCM) 10K type strain sequencing project: providing services to taxonomists for standard genome sequencing and annotation.</title>
        <authorList>
            <consortium name="The Broad Institute Genomics Platform"/>
            <consortium name="The Broad Institute Genome Sequencing Center for Infectious Disease"/>
            <person name="Wu L."/>
            <person name="Ma J."/>
        </authorList>
    </citation>
    <scope>NUCLEOTIDE SEQUENCE [LARGE SCALE GENOMIC DNA]</scope>
    <source>
        <strain evidence="12">CGMCC 1.15394</strain>
    </source>
</reference>
<dbReference type="InterPro" id="IPR004090">
    <property type="entry name" value="Chemotax_Me-accpt_rcpt"/>
</dbReference>
<dbReference type="InterPro" id="IPR004089">
    <property type="entry name" value="MCPsignal_dom"/>
</dbReference>
<evidence type="ECO:0000259" key="9">
    <source>
        <dbReference type="PROSITE" id="PS50111"/>
    </source>
</evidence>
<comment type="similarity">
    <text evidence="6">Belongs to the methyl-accepting chemotaxis (MCP) protein family.</text>
</comment>
<evidence type="ECO:0000256" key="3">
    <source>
        <dbReference type="ARBA" id="ARBA00022989"/>
    </source>
</evidence>
<evidence type="ECO:0000256" key="6">
    <source>
        <dbReference type="ARBA" id="ARBA00029447"/>
    </source>
</evidence>
<dbReference type="RefSeq" id="WP_188731312.1">
    <property type="nucleotide sequence ID" value="NZ_BMIT01000025.1"/>
</dbReference>
<name>A0ABQ1U8Z7_9GAMM</name>
<evidence type="ECO:0000256" key="5">
    <source>
        <dbReference type="ARBA" id="ARBA00023224"/>
    </source>
</evidence>
<dbReference type="SMART" id="SM00304">
    <property type="entry name" value="HAMP"/>
    <property type="match status" value="1"/>
</dbReference>
<sequence>MLLTHVVDNNQQAMQSSAQQLGYLKNANNTGNILEQVSIESQLAVSQNLAINYLNRTLVTHLPDIIYHLNETYQSTDQVLKQGQFTPASFITLSNQIKALPQLSSQFKDAFTIAIEQDSNLKEQLSPATEALIENITQFSQQLTQKLLEPDTIELSQAQFLSLKTSLKESIERYIATTEPTLMRIISDKLSQQQFILYLVIAAALLSLMVASYLMLGFYRLVVDTLDLFSKTANRAAQGDISARLNVTGKDELTTIGKEFNHVLASFTLMVNEVRHTTNSVIATTNSVTNHSEKTNQDVQVQQQRVTTISKLLSEMNQAAEHVEVSASQAIELASSAAKQVQKGADESAHLATHMSLLQQEFNEGLAALALLAKDSQAISSVSNGINEIAEQTNLLALNAAIEAARAGEQGRGFAVVADEVRTLAKRTQQQTHEIHQIINSLQGATKLTQDKMQASVQKMEQGSQSAEHTKDNLLAVAASMSDIGLQGKQIAVQVNQQGTAIQNALHHAEDVRDLAKDTEKSALMAMDSVQNLAQLCVELNNSMAKFNADN</sequence>
<feature type="transmembrane region" description="Helical" evidence="8">
    <location>
        <begin position="195"/>
        <end position="219"/>
    </location>
</feature>
<dbReference type="Gene3D" id="1.10.287.950">
    <property type="entry name" value="Methyl-accepting chemotaxis protein"/>
    <property type="match status" value="1"/>
</dbReference>
<evidence type="ECO:0008006" key="13">
    <source>
        <dbReference type="Google" id="ProtNLM"/>
    </source>
</evidence>
<keyword evidence="2 8" id="KW-0812">Transmembrane</keyword>
<feature type="domain" description="Methyl-accepting transducer" evidence="9">
    <location>
        <begin position="277"/>
        <end position="513"/>
    </location>
</feature>
<dbReference type="CDD" id="cd06225">
    <property type="entry name" value="HAMP"/>
    <property type="match status" value="1"/>
</dbReference>
<dbReference type="EMBL" id="BMIT01000025">
    <property type="protein sequence ID" value="GGF11612.1"/>
    <property type="molecule type" value="Genomic_DNA"/>
</dbReference>
<comment type="caution">
    <text evidence="11">The sequence shown here is derived from an EMBL/GenBank/DDBJ whole genome shotgun (WGS) entry which is preliminary data.</text>
</comment>
<evidence type="ECO:0000256" key="8">
    <source>
        <dbReference type="SAM" id="Phobius"/>
    </source>
</evidence>
<dbReference type="Proteomes" id="UP000638462">
    <property type="component" value="Unassembled WGS sequence"/>
</dbReference>
<dbReference type="PROSITE" id="PS50885">
    <property type="entry name" value="HAMP"/>
    <property type="match status" value="1"/>
</dbReference>
<organism evidence="11 12">
    <name type="scientific">Pseudoalteromonas gelatinilytica</name>
    <dbReference type="NCBI Taxonomy" id="1703256"/>
    <lineage>
        <taxon>Bacteria</taxon>
        <taxon>Pseudomonadati</taxon>
        <taxon>Pseudomonadota</taxon>
        <taxon>Gammaproteobacteria</taxon>
        <taxon>Alteromonadales</taxon>
        <taxon>Pseudoalteromonadaceae</taxon>
        <taxon>Pseudoalteromonas</taxon>
    </lineage>
</organism>
<keyword evidence="12" id="KW-1185">Reference proteome</keyword>
<dbReference type="PROSITE" id="PS50111">
    <property type="entry name" value="CHEMOTAXIS_TRANSDUC_2"/>
    <property type="match status" value="1"/>
</dbReference>
<evidence type="ECO:0000313" key="11">
    <source>
        <dbReference type="EMBL" id="GGF11612.1"/>
    </source>
</evidence>
<feature type="domain" description="HAMP" evidence="10">
    <location>
        <begin position="220"/>
        <end position="272"/>
    </location>
</feature>
<evidence type="ECO:0000313" key="12">
    <source>
        <dbReference type="Proteomes" id="UP000638462"/>
    </source>
</evidence>
<evidence type="ECO:0000256" key="1">
    <source>
        <dbReference type="ARBA" id="ARBA00004141"/>
    </source>
</evidence>
<evidence type="ECO:0000259" key="10">
    <source>
        <dbReference type="PROSITE" id="PS50885"/>
    </source>
</evidence>
<evidence type="ECO:0000256" key="2">
    <source>
        <dbReference type="ARBA" id="ARBA00022692"/>
    </source>
</evidence>
<keyword evidence="5 7" id="KW-0807">Transducer</keyword>
<dbReference type="Pfam" id="PF00015">
    <property type="entry name" value="MCPsignal"/>
    <property type="match status" value="1"/>
</dbReference>
<protein>
    <recommendedName>
        <fullName evidence="13">Methyl-accepting chemotaxis protein</fullName>
    </recommendedName>
</protein>
<proteinExistence type="inferred from homology"/>
<evidence type="ECO:0000256" key="4">
    <source>
        <dbReference type="ARBA" id="ARBA00023136"/>
    </source>
</evidence>
<evidence type="ECO:0000256" key="7">
    <source>
        <dbReference type="PROSITE-ProRule" id="PRU00284"/>
    </source>
</evidence>
<gene>
    <name evidence="11" type="ORF">GCM10008027_40570</name>
</gene>
<dbReference type="PANTHER" id="PTHR32089:SF119">
    <property type="entry name" value="METHYL-ACCEPTING CHEMOTAXIS PROTEIN CTPL"/>
    <property type="match status" value="1"/>
</dbReference>
<accession>A0ABQ1U8Z7</accession>
<comment type="subcellular location">
    <subcellularLocation>
        <location evidence="1">Membrane</location>
        <topology evidence="1">Multi-pass membrane protein</topology>
    </subcellularLocation>
</comment>
<dbReference type="SMART" id="SM00283">
    <property type="entry name" value="MA"/>
    <property type="match status" value="1"/>
</dbReference>
<dbReference type="Pfam" id="PF00672">
    <property type="entry name" value="HAMP"/>
    <property type="match status" value="1"/>
</dbReference>
<keyword evidence="4 8" id="KW-0472">Membrane</keyword>
<dbReference type="InterPro" id="IPR003660">
    <property type="entry name" value="HAMP_dom"/>
</dbReference>